<sequence length="185" mass="21827">MRFASVQCRLSFQSLQTRYILFSENSYASVSISKRDILFILAASDVMRSKERKMQADLSYYSHTVECNFLIERLERCYADHPFGKFFGYCDKKANDVALCCHEERVLKRKNNPRYSSRPEENHCLPESSYTATLNKLKEEGVLIIRPEGRALLFHFFPLPFEKFSLYITGIIDCERRRFRRSDMS</sequence>
<evidence type="ECO:0000256" key="3">
    <source>
        <dbReference type="RuleBase" id="RU364104"/>
    </source>
</evidence>
<proteinExistence type="inferred from homology"/>
<dbReference type="Proteomes" id="UP000270924">
    <property type="component" value="Unassembled WGS sequence"/>
</dbReference>
<reference evidence="4 5" key="1">
    <citation type="submission" date="2018-11" db="EMBL/GenBank/DDBJ databases">
        <authorList>
            <consortium name="Pathogen Informatics"/>
        </authorList>
    </citation>
    <scope>NUCLEOTIDE SEQUENCE [LARGE SCALE GENOMIC DNA]</scope>
</reference>
<evidence type="ECO:0000256" key="2">
    <source>
        <dbReference type="ARBA" id="ARBA00023157"/>
    </source>
</evidence>
<evidence type="ECO:0000313" key="5">
    <source>
        <dbReference type="Proteomes" id="UP000270924"/>
    </source>
</evidence>
<evidence type="ECO:0000256" key="1">
    <source>
        <dbReference type="ARBA" id="ARBA00007347"/>
    </source>
</evidence>
<dbReference type="GO" id="GO:0005739">
    <property type="term" value="C:mitochondrion"/>
    <property type="evidence" value="ECO:0007669"/>
    <property type="project" value="UniProtKB-SubCell"/>
</dbReference>
<organism evidence="4 5">
    <name type="scientific">Wuchereria bancrofti</name>
    <dbReference type="NCBI Taxonomy" id="6293"/>
    <lineage>
        <taxon>Eukaryota</taxon>
        <taxon>Metazoa</taxon>
        <taxon>Ecdysozoa</taxon>
        <taxon>Nematoda</taxon>
        <taxon>Chromadorea</taxon>
        <taxon>Rhabditida</taxon>
        <taxon>Spirurina</taxon>
        <taxon>Spiruromorpha</taxon>
        <taxon>Filarioidea</taxon>
        <taxon>Onchocercidae</taxon>
        <taxon>Wuchereria</taxon>
    </lineage>
</organism>
<keyword evidence="2" id="KW-1015">Disulfide bond</keyword>
<dbReference type="InterPro" id="IPR013892">
    <property type="entry name" value="Cyt_c_biogenesis_Cmc1-like"/>
</dbReference>
<keyword evidence="3" id="KW-0496">Mitochondrion</keyword>
<keyword evidence="5" id="KW-1185">Reference proteome</keyword>
<protein>
    <recommendedName>
        <fullName evidence="3">COX assembly mitochondrial protein</fullName>
    </recommendedName>
</protein>
<gene>
    <name evidence="4" type="ORF">WBA_LOCUS2663</name>
</gene>
<dbReference type="OrthoDB" id="532630at2759"/>
<comment type="subcellular location">
    <subcellularLocation>
        <location evidence="3">Mitochondrion</location>
    </subcellularLocation>
</comment>
<accession>A0A3P7DXV7</accession>
<dbReference type="Pfam" id="PF08583">
    <property type="entry name" value="Cmc1"/>
    <property type="match status" value="1"/>
</dbReference>
<dbReference type="AlphaFoldDB" id="A0A3P7DXV7"/>
<dbReference type="InParanoid" id="A0A3P7DXV7"/>
<dbReference type="EMBL" id="UYWW01000770">
    <property type="protein sequence ID" value="VDM09277.1"/>
    <property type="molecule type" value="Genomic_DNA"/>
</dbReference>
<evidence type="ECO:0000313" key="4">
    <source>
        <dbReference type="EMBL" id="VDM09277.1"/>
    </source>
</evidence>
<comment type="similarity">
    <text evidence="1 3">Belongs to the CMC family.</text>
</comment>
<name>A0A3P7DXV7_WUCBA</name>